<proteinExistence type="predicted"/>
<organism evidence="2 3">
    <name type="scientific">Streptomyces jeddahensis</name>
    <dbReference type="NCBI Taxonomy" id="1716141"/>
    <lineage>
        <taxon>Bacteria</taxon>
        <taxon>Bacillati</taxon>
        <taxon>Actinomycetota</taxon>
        <taxon>Actinomycetes</taxon>
        <taxon>Kitasatosporales</taxon>
        <taxon>Streptomycetaceae</taxon>
        <taxon>Streptomyces</taxon>
    </lineage>
</organism>
<accession>A0A177HID5</accession>
<gene>
    <name evidence="2" type="ORF">STSP_63020</name>
</gene>
<feature type="region of interest" description="Disordered" evidence="1">
    <location>
        <begin position="59"/>
        <end position="82"/>
    </location>
</feature>
<sequence length="82" mass="8491">MVPVLWAGAPSRPQCSDASPDGPAPGMGTWWGVKVAARWEAAVAASLASVMEEAQAPALSGAEFIVSPPGRRSRPRPQQPPS</sequence>
<protein>
    <submittedName>
        <fullName evidence="2">Uncharacterized protein</fullName>
    </submittedName>
</protein>
<dbReference type="STRING" id="1716141.STSP_63020"/>
<evidence type="ECO:0000313" key="3">
    <source>
        <dbReference type="Proteomes" id="UP000077381"/>
    </source>
</evidence>
<feature type="region of interest" description="Disordered" evidence="1">
    <location>
        <begin position="1"/>
        <end position="24"/>
    </location>
</feature>
<evidence type="ECO:0000256" key="1">
    <source>
        <dbReference type="SAM" id="MobiDB-lite"/>
    </source>
</evidence>
<evidence type="ECO:0000313" key="2">
    <source>
        <dbReference type="EMBL" id="OAH10370.1"/>
    </source>
</evidence>
<dbReference type="Proteomes" id="UP000077381">
    <property type="component" value="Unassembled WGS sequence"/>
</dbReference>
<keyword evidence="3" id="KW-1185">Reference proteome</keyword>
<dbReference type="EMBL" id="LOHS01000147">
    <property type="protein sequence ID" value="OAH10370.1"/>
    <property type="molecule type" value="Genomic_DNA"/>
</dbReference>
<dbReference type="AlphaFoldDB" id="A0A177HID5"/>
<comment type="caution">
    <text evidence="2">The sequence shown here is derived from an EMBL/GenBank/DDBJ whole genome shotgun (WGS) entry which is preliminary data.</text>
</comment>
<reference evidence="2 3" key="1">
    <citation type="submission" date="2015-12" db="EMBL/GenBank/DDBJ databases">
        <title>Genome sequence of Streptomyces sp. G25.</title>
        <authorList>
            <person name="Poehlein A."/>
            <person name="Roettig A."/>
            <person name="Hiessl S."/>
            <person name="Hauschild P."/>
            <person name="Schauer J."/>
            <person name="Madkour M.H."/>
            <person name="Al-Ansari A.M."/>
            <person name="Almakishah N.H."/>
            <person name="Steinbuechel A."/>
            <person name="Daniel R."/>
        </authorList>
    </citation>
    <scope>NUCLEOTIDE SEQUENCE [LARGE SCALE GENOMIC DNA]</scope>
    <source>
        <strain evidence="3">G25(2015)</strain>
    </source>
</reference>
<name>A0A177HID5_9ACTN</name>